<reference evidence="2 3" key="1">
    <citation type="submission" date="2015-06" db="EMBL/GenBank/DDBJ databases">
        <title>Genome sequencing project of Bacillus galactosidilyticus PL133.</title>
        <authorList>
            <person name="Gaiero J."/>
            <person name="Nicol R."/>
            <person name="Habash M."/>
        </authorList>
    </citation>
    <scope>NUCLEOTIDE SEQUENCE [LARGE SCALE GENOMIC DNA]</scope>
    <source>
        <strain evidence="2 3">PL133</strain>
    </source>
</reference>
<gene>
    <name evidence="2" type="ORF">ACA29_03470</name>
</gene>
<name>A0A0Q9YG12_9BACI</name>
<dbReference type="Pfam" id="PF12438">
    <property type="entry name" value="DUF3679"/>
    <property type="match status" value="1"/>
</dbReference>
<evidence type="ECO:0000313" key="2">
    <source>
        <dbReference type="EMBL" id="KRG16786.1"/>
    </source>
</evidence>
<keyword evidence="1" id="KW-0472">Membrane</keyword>
<evidence type="ECO:0008006" key="4">
    <source>
        <dbReference type="Google" id="ProtNLM"/>
    </source>
</evidence>
<evidence type="ECO:0000313" key="3">
    <source>
        <dbReference type="Proteomes" id="UP000053881"/>
    </source>
</evidence>
<dbReference type="InterPro" id="IPR020534">
    <property type="entry name" value="Uncharacterised_YqxA"/>
</dbReference>
<protein>
    <recommendedName>
        <fullName evidence="4">DUF3679 domain-containing protein</fullName>
    </recommendedName>
</protein>
<comment type="caution">
    <text evidence="2">The sequence shown here is derived from an EMBL/GenBank/DDBJ whole genome shotgun (WGS) entry which is preliminary data.</text>
</comment>
<dbReference type="EMBL" id="LGPB01000031">
    <property type="protein sequence ID" value="KRG16786.1"/>
    <property type="molecule type" value="Genomic_DNA"/>
</dbReference>
<keyword evidence="1" id="KW-0812">Transmembrane</keyword>
<dbReference type="Proteomes" id="UP000053881">
    <property type="component" value="Unassembled WGS sequence"/>
</dbReference>
<dbReference type="PATRIC" id="fig|217031.4.peg.1144"/>
<evidence type="ECO:0000256" key="1">
    <source>
        <dbReference type="SAM" id="Phobius"/>
    </source>
</evidence>
<organism evidence="2 3">
    <name type="scientific">Lederbergia galactosidilytica</name>
    <dbReference type="NCBI Taxonomy" id="217031"/>
    <lineage>
        <taxon>Bacteria</taxon>
        <taxon>Bacillati</taxon>
        <taxon>Bacillota</taxon>
        <taxon>Bacilli</taxon>
        <taxon>Bacillales</taxon>
        <taxon>Bacillaceae</taxon>
        <taxon>Lederbergia</taxon>
    </lineage>
</organism>
<dbReference type="AlphaFoldDB" id="A0A0Q9YG12"/>
<feature type="transmembrane region" description="Helical" evidence="1">
    <location>
        <begin position="6"/>
        <end position="24"/>
    </location>
</feature>
<sequence length="119" mass="13317">MGRFLFKSLLMVIFLAVGVLIGMNRANQGMNDMRGYTDSSFQTPVNIQTTDEGSFDAAVLGNEISSFNMNEKKEKLEEEKKEKLEEVKSFNFFSEIGKLLADLISSIAQAIINFFAGLF</sequence>
<proteinExistence type="predicted"/>
<accession>A0A0Q9YG12</accession>
<keyword evidence="1" id="KW-1133">Transmembrane helix</keyword>